<evidence type="ECO:0000313" key="1">
    <source>
        <dbReference type="EMBL" id="QDV82297.1"/>
    </source>
</evidence>
<dbReference type="EMBL" id="CP036432">
    <property type="protein sequence ID" value="QDV82297.1"/>
    <property type="molecule type" value="Genomic_DNA"/>
</dbReference>
<keyword evidence="2" id="KW-1185">Reference proteome</keyword>
<reference evidence="1 2" key="1">
    <citation type="submission" date="2019-02" db="EMBL/GenBank/DDBJ databases">
        <title>Deep-cultivation of Planctomycetes and their phenomic and genomic characterization uncovers novel biology.</title>
        <authorList>
            <person name="Wiegand S."/>
            <person name="Jogler M."/>
            <person name="Boedeker C."/>
            <person name="Pinto D."/>
            <person name="Vollmers J."/>
            <person name="Rivas-Marin E."/>
            <person name="Kohn T."/>
            <person name="Peeters S.H."/>
            <person name="Heuer A."/>
            <person name="Rast P."/>
            <person name="Oberbeckmann S."/>
            <person name="Bunk B."/>
            <person name="Jeske O."/>
            <person name="Meyerdierks A."/>
            <person name="Storesund J.E."/>
            <person name="Kallscheuer N."/>
            <person name="Luecker S."/>
            <person name="Lage O.M."/>
            <person name="Pohl T."/>
            <person name="Merkel B.J."/>
            <person name="Hornburger P."/>
            <person name="Mueller R.-W."/>
            <person name="Bruemmer F."/>
            <person name="Labrenz M."/>
            <person name="Spormann A.M."/>
            <person name="Op den Camp H."/>
            <person name="Overmann J."/>
            <person name="Amann R."/>
            <person name="Jetten M.S.M."/>
            <person name="Mascher T."/>
            <person name="Medema M.H."/>
            <person name="Devos D.P."/>
            <person name="Kaster A.-K."/>
            <person name="Ovreas L."/>
            <person name="Rohde M."/>
            <person name="Galperin M.Y."/>
            <person name="Jogler C."/>
        </authorList>
    </citation>
    <scope>NUCLEOTIDE SEQUENCE [LARGE SCALE GENOMIC DNA]</scope>
    <source>
        <strain evidence="1 2">TBK1r</strain>
    </source>
</reference>
<sequence>MKFIQAWGGLLTLLVCLSFVSGCGKPEGAPTAGELSDFLADNPEIANAEPPEIEAE</sequence>
<proteinExistence type="predicted"/>
<accession>A0ABX5XJX9</accession>
<dbReference type="PROSITE" id="PS51257">
    <property type="entry name" value="PROKAR_LIPOPROTEIN"/>
    <property type="match status" value="1"/>
</dbReference>
<dbReference type="Proteomes" id="UP000318081">
    <property type="component" value="Chromosome"/>
</dbReference>
<gene>
    <name evidence="1" type="ORF">TBK1r_12240</name>
</gene>
<dbReference type="RefSeq" id="WP_372895344.1">
    <property type="nucleotide sequence ID" value="NZ_CP036432.1"/>
</dbReference>
<evidence type="ECO:0000313" key="2">
    <source>
        <dbReference type="Proteomes" id="UP000318081"/>
    </source>
</evidence>
<protein>
    <recommendedName>
        <fullName evidence="3">Secreted protein</fullName>
    </recommendedName>
</protein>
<evidence type="ECO:0008006" key="3">
    <source>
        <dbReference type="Google" id="ProtNLM"/>
    </source>
</evidence>
<organism evidence="1 2">
    <name type="scientific">Stieleria magnilauensis</name>
    <dbReference type="NCBI Taxonomy" id="2527963"/>
    <lineage>
        <taxon>Bacteria</taxon>
        <taxon>Pseudomonadati</taxon>
        <taxon>Planctomycetota</taxon>
        <taxon>Planctomycetia</taxon>
        <taxon>Pirellulales</taxon>
        <taxon>Pirellulaceae</taxon>
        <taxon>Stieleria</taxon>
    </lineage>
</organism>
<name>A0ABX5XJX9_9BACT</name>